<keyword evidence="1" id="KW-0472">Membrane</keyword>
<evidence type="ECO:0000313" key="2">
    <source>
        <dbReference type="EMBL" id="MDI3405592.1"/>
    </source>
</evidence>
<gene>
    <name evidence="2" type="ORF">QIS96_17405</name>
</gene>
<keyword evidence="3" id="KW-1185">Reference proteome</keyword>
<accession>A0ABT6SD55</accession>
<evidence type="ECO:0000256" key="1">
    <source>
        <dbReference type="SAM" id="Phobius"/>
    </source>
</evidence>
<dbReference type="EMBL" id="JASCIQ010000017">
    <property type="protein sequence ID" value="MDI3405592.1"/>
    <property type="molecule type" value="Genomic_DNA"/>
</dbReference>
<evidence type="ECO:0000313" key="3">
    <source>
        <dbReference type="Proteomes" id="UP001223978"/>
    </source>
</evidence>
<protein>
    <submittedName>
        <fullName evidence="2">Uncharacterized protein</fullName>
    </submittedName>
</protein>
<dbReference type="Proteomes" id="UP001223978">
    <property type="component" value="Unassembled WGS sequence"/>
</dbReference>
<keyword evidence="1" id="KW-0812">Transmembrane</keyword>
<sequence length="114" mass="12511">MSSPTATGPRPSVPVLAVVLAVAVVGGGGCALWRAHRRAVRQDRQWRAQEEARERELPMPEVDALSWQDFEKYVADLCRRDGWTGNGLGQALEGQVEVREVGWVNSTGATLSWP</sequence>
<feature type="transmembrane region" description="Helical" evidence="1">
    <location>
        <begin position="12"/>
        <end position="35"/>
    </location>
</feature>
<name>A0ABT6SD55_9ACTN</name>
<reference evidence="2 3" key="1">
    <citation type="submission" date="2023-05" db="EMBL/GenBank/DDBJ databases">
        <title>Draft genome sequence of Streptomyces sp. B-S-A6 isolated from a cave soil in Thailand.</title>
        <authorList>
            <person name="Chamroensaksri N."/>
            <person name="Muangham S."/>
        </authorList>
    </citation>
    <scope>NUCLEOTIDE SEQUENCE [LARGE SCALE GENOMIC DNA]</scope>
    <source>
        <strain evidence="2 3">B-S-A6</strain>
    </source>
</reference>
<keyword evidence="1" id="KW-1133">Transmembrane helix</keyword>
<dbReference type="RefSeq" id="WP_282543533.1">
    <property type="nucleotide sequence ID" value="NZ_JASCIQ010000017.1"/>
</dbReference>
<organism evidence="2 3">
    <name type="scientific">Streptomyces cavernicola</name>
    <dbReference type="NCBI Taxonomy" id="3043613"/>
    <lineage>
        <taxon>Bacteria</taxon>
        <taxon>Bacillati</taxon>
        <taxon>Actinomycetota</taxon>
        <taxon>Actinomycetes</taxon>
        <taxon>Kitasatosporales</taxon>
        <taxon>Streptomycetaceae</taxon>
        <taxon>Streptomyces</taxon>
    </lineage>
</organism>
<proteinExistence type="predicted"/>
<comment type="caution">
    <text evidence="2">The sequence shown here is derived from an EMBL/GenBank/DDBJ whole genome shotgun (WGS) entry which is preliminary data.</text>
</comment>